<dbReference type="STRING" id="5722.A2DDE2"/>
<dbReference type="InterPro" id="IPR045059">
    <property type="entry name" value="Ribosomal_uL29_euk"/>
</dbReference>
<dbReference type="InterPro" id="IPR036049">
    <property type="entry name" value="Ribosomal_uL29_sf"/>
</dbReference>
<organism evidence="5 6">
    <name type="scientific">Trichomonas vaginalis (strain ATCC PRA-98 / G3)</name>
    <dbReference type="NCBI Taxonomy" id="412133"/>
    <lineage>
        <taxon>Eukaryota</taxon>
        <taxon>Metamonada</taxon>
        <taxon>Parabasalia</taxon>
        <taxon>Trichomonadida</taxon>
        <taxon>Trichomonadidae</taxon>
        <taxon>Trichomonas</taxon>
    </lineage>
</organism>
<comment type="similarity">
    <text evidence="1">Belongs to the universal ribosomal protein uL29 family.</text>
</comment>
<evidence type="ECO:0000256" key="4">
    <source>
        <dbReference type="SAM" id="Coils"/>
    </source>
</evidence>
<keyword evidence="3" id="KW-0687">Ribonucleoprotein</keyword>
<proteinExistence type="inferred from homology"/>
<dbReference type="RefSeq" id="XP_001582607.1">
    <property type="nucleotide sequence ID" value="XM_001582557.1"/>
</dbReference>
<feature type="coiled-coil region" evidence="4">
    <location>
        <begin position="7"/>
        <end position="34"/>
    </location>
</feature>
<dbReference type="SMR" id="A2DDE2"/>
<dbReference type="GO" id="GO:0000463">
    <property type="term" value="P:maturation of LSU-rRNA from tricistronic rRNA transcript (SSU-rRNA, 5.8S rRNA, LSU-rRNA)"/>
    <property type="evidence" value="ECO:0000318"/>
    <property type="project" value="GO_Central"/>
</dbReference>
<reference evidence="5" key="1">
    <citation type="submission" date="2006-10" db="EMBL/GenBank/DDBJ databases">
        <authorList>
            <person name="Amadeo P."/>
            <person name="Zhao Q."/>
            <person name="Wortman J."/>
            <person name="Fraser-Liggett C."/>
            <person name="Carlton J."/>
        </authorList>
    </citation>
    <scope>NUCLEOTIDE SEQUENCE</scope>
    <source>
        <strain evidence="5">G3</strain>
    </source>
</reference>
<dbReference type="GO" id="GO:0022625">
    <property type="term" value="C:cytosolic large ribosomal subunit"/>
    <property type="evidence" value="ECO:0000318"/>
    <property type="project" value="GO_Central"/>
</dbReference>
<reference evidence="5" key="2">
    <citation type="journal article" date="2007" name="Science">
        <title>Draft genome sequence of the sexually transmitted pathogen Trichomonas vaginalis.</title>
        <authorList>
            <person name="Carlton J.M."/>
            <person name="Hirt R.P."/>
            <person name="Silva J.C."/>
            <person name="Delcher A.L."/>
            <person name="Schatz M."/>
            <person name="Zhao Q."/>
            <person name="Wortman J.R."/>
            <person name="Bidwell S.L."/>
            <person name="Alsmark U.C.M."/>
            <person name="Besteiro S."/>
            <person name="Sicheritz-Ponten T."/>
            <person name="Noel C.J."/>
            <person name="Dacks J.B."/>
            <person name="Foster P.G."/>
            <person name="Simillion C."/>
            <person name="Van de Peer Y."/>
            <person name="Miranda-Saavedra D."/>
            <person name="Barton G.J."/>
            <person name="Westrop G.D."/>
            <person name="Mueller S."/>
            <person name="Dessi D."/>
            <person name="Fiori P.L."/>
            <person name="Ren Q."/>
            <person name="Paulsen I."/>
            <person name="Zhang H."/>
            <person name="Bastida-Corcuera F.D."/>
            <person name="Simoes-Barbosa A."/>
            <person name="Brown M.T."/>
            <person name="Hayes R.D."/>
            <person name="Mukherjee M."/>
            <person name="Okumura C.Y."/>
            <person name="Schneider R."/>
            <person name="Smith A.J."/>
            <person name="Vanacova S."/>
            <person name="Villalvazo M."/>
            <person name="Haas B.J."/>
            <person name="Pertea M."/>
            <person name="Feldblyum T.V."/>
            <person name="Utterback T.R."/>
            <person name="Shu C.L."/>
            <person name="Osoegawa K."/>
            <person name="de Jong P.J."/>
            <person name="Hrdy I."/>
            <person name="Horvathova L."/>
            <person name="Zubacova Z."/>
            <person name="Dolezal P."/>
            <person name="Malik S.B."/>
            <person name="Logsdon J.M. Jr."/>
            <person name="Henze K."/>
            <person name="Gupta A."/>
            <person name="Wang C.C."/>
            <person name="Dunne R.L."/>
            <person name="Upcroft J.A."/>
            <person name="Upcroft P."/>
            <person name="White O."/>
            <person name="Salzberg S.L."/>
            <person name="Tang P."/>
            <person name="Chiu C.-H."/>
            <person name="Lee Y.-S."/>
            <person name="Embley T.M."/>
            <person name="Coombs G.H."/>
            <person name="Mottram J.C."/>
            <person name="Tachezy J."/>
            <person name="Fraser-Liggett C.M."/>
            <person name="Johnson P.J."/>
        </authorList>
    </citation>
    <scope>NUCLEOTIDE SEQUENCE [LARGE SCALE GENOMIC DNA]</scope>
    <source>
        <strain evidence="5">G3</strain>
    </source>
</reference>
<dbReference type="OrthoDB" id="528635at2759"/>
<evidence type="ECO:0000256" key="3">
    <source>
        <dbReference type="ARBA" id="ARBA00023274"/>
    </source>
</evidence>
<keyword evidence="4" id="KW-0175">Coiled coil</keyword>
<dbReference type="PANTHER" id="PTHR45722">
    <property type="entry name" value="60S RIBOSOMAL PROTEIN L35"/>
    <property type="match status" value="1"/>
</dbReference>
<dbReference type="PROSITE" id="PS00579">
    <property type="entry name" value="RIBOSOMAL_L29"/>
    <property type="match status" value="1"/>
</dbReference>
<dbReference type="NCBIfam" id="TIGR00012">
    <property type="entry name" value="L29"/>
    <property type="match status" value="1"/>
</dbReference>
<keyword evidence="2 5" id="KW-0689">Ribosomal protein</keyword>
<dbReference type="InterPro" id="IPR001854">
    <property type="entry name" value="Ribosomal_uL29"/>
</dbReference>
<dbReference type="SUPFAM" id="SSF46561">
    <property type="entry name" value="Ribosomal protein L29 (L29p)"/>
    <property type="match status" value="1"/>
</dbReference>
<dbReference type="eggNOG" id="KOG3436">
    <property type="taxonomic scope" value="Eukaryota"/>
</dbReference>
<dbReference type="VEuPathDB" id="TrichDB:TVAGG3_0986440"/>
<dbReference type="GO" id="GO:0003735">
    <property type="term" value="F:structural constituent of ribosome"/>
    <property type="evidence" value="ECO:0000318"/>
    <property type="project" value="GO_Central"/>
</dbReference>
<dbReference type="GO" id="GO:0006412">
    <property type="term" value="P:translation"/>
    <property type="evidence" value="ECO:0007669"/>
    <property type="project" value="InterPro"/>
</dbReference>
<dbReference type="KEGG" id="tva:5467172"/>
<dbReference type="EMBL" id="DS113189">
    <property type="protein sequence ID" value="EAY21621.1"/>
    <property type="molecule type" value="Genomic_DNA"/>
</dbReference>
<dbReference type="InParanoid" id="A2DDE2"/>
<sequence>MGHLKGKELIKKSRQELLDELAGLEKKLFELKGQKAASAAATKLTEIKNTRRNVARVKSILMVTQRKALEEKYAKAKLVPIDLRKHQEKSLRNKLAPKYANKLTAQESRRHKCLFERKFALKAQ</sequence>
<dbReference type="GO" id="GO:0003729">
    <property type="term" value="F:mRNA binding"/>
    <property type="evidence" value="ECO:0000318"/>
    <property type="project" value="GO_Central"/>
</dbReference>
<name>A2DDE2_TRIV3</name>
<gene>
    <name evidence="5" type="ORF">TVAG_013870</name>
</gene>
<dbReference type="HAMAP" id="MF_00374">
    <property type="entry name" value="Ribosomal_uL29"/>
    <property type="match status" value="1"/>
</dbReference>
<evidence type="ECO:0000256" key="1">
    <source>
        <dbReference type="ARBA" id="ARBA00009254"/>
    </source>
</evidence>
<evidence type="ECO:0000256" key="2">
    <source>
        <dbReference type="ARBA" id="ARBA00022980"/>
    </source>
</evidence>
<dbReference type="InterPro" id="IPR018254">
    <property type="entry name" value="Ribosomal_uL29_CS"/>
</dbReference>
<keyword evidence="6" id="KW-1185">Reference proteome</keyword>
<evidence type="ECO:0000313" key="5">
    <source>
        <dbReference type="EMBL" id="EAY21621.1"/>
    </source>
</evidence>
<dbReference type="PANTHER" id="PTHR45722:SF2">
    <property type="entry name" value="LARGE RIBOSOMAL SUBUNIT PROTEIN UL29-RELATED"/>
    <property type="match status" value="1"/>
</dbReference>
<dbReference type="Gene3D" id="1.10.287.310">
    <property type="match status" value="1"/>
</dbReference>
<protein>
    <submittedName>
        <fullName evidence="5">Ribosomal protein L29, putative</fullName>
    </submittedName>
</protein>
<dbReference type="VEuPathDB" id="TrichDB:TVAG_158830"/>
<dbReference type="Pfam" id="PF00831">
    <property type="entry name" value="Ribosomal_L29"/>
    <property type="match status" value="1"/>
</dbReference>
<dbReference type="Proteomes" id="UP000001542">
    <property type="component" value="Unassembled WGS sequence"/>
</dbReference>
<evidence type="ECO:0000313" key="6">
    <source>
        <dbReference type="Proteomes" id="UP000001542"/>
    </source>
</evidence>
<dbReference type="AlphaFoldDB" id="A2DDE2"/>
<accession>A2DDE2</accession>
<dbReference type="FunCoup" id="A2DDE2">
    <property type="interactions" value="571"/>
</dbReference>